<comment type="subcellular location">
    <subcellularLocation>
        <location evidence="3">Cytoplasm</location>
    </subcellularLocation>
</comment>
<dbReference type="RefSeq" id="WP_044360674.1">
    <property type="nucleotide sequence ID" value="NZ_JXWY01000042.1"/>
</dbReference>
<comment type="similarity">
    <text evidence="1 3 4">Belongs to the GroES chaperonin family.</text>
</comment>
<reference evidence="6 8" key="2">
    <citation type="submission" date="2018-06" db="EMBL/GenBank/DDBJ databases">
        <authorList>
            <consortium name="Pathogen Informatics"/>
            <person name="Doyle S."/>
        </authorList>
    </citation>
    <scope>NUCLEOTIDE SEQUENCE [LARGE SCALE GENOMIC DNA]</scope>
    <source>
        <strain evidence="6 8">NCTC13832</strain>
    </source>
</reference>
<evidence type="ECO:0000256" key="3">
    <source>
        <dbReference type="HAMAP-Rule" id="MF_00580"/>
    </source>
</evidence>
<dbReference type="GO" id="GO:0044183">
    <property type="term" value="F:protein folding chaperone"/>
    <property type="evidence" value="ECO:0007669"/>
    <property type="project" value="InterPro"/>
</dbReference>
<dbReference type="GO" id="GO:0051087">
    <property type="term" value="F:protein-folding chaperone binding"/>
    <property type="evidence" value="ECO:0007669"/>
    <property type="project" value="TreeGrafter"/>
</dbReference>
<evidence type="ECO:0000313" key="6">
    <source>
        <dbReference type="EMBL" id="SUM57974.1"/>
    </source>
</evidence>
<dbReference type="NCBIfam" id="NF001533">
    <property type="entry name" value="PRK00364.2-4"/>
    <property type="match status" value="1"/>
</dbReference>
<sequence>MLKPLGSRIVIEKKEQEQTTKSGIVLTDSAKESSNEGEVVAVGPGRLLDNGQRVAPEVQVGDRVVFQQYAGTEVKRNDTKYLVLDAEDVLAIIEA</sequence>
<dbReference type="OrthoDB" id="9806791at2"/>
<keyword evidence="3" id="KW-0963">Cytoplasm</keyword>
<keyword evidence="2 3" id="KW-0143">Chaperone</keyword>
<dbReference type="GO" id="GO:0046872">
    <property type="term" value="F:metal ion binding"/>
    <property type="evidence" value="ECO:0007669"/>
    <property type="project" value="TreeGrafter"/>
</dbReference>
<evidence type="ECO:0000313" key="5">
    <source>
        <dbReference type="EMBL" id="KIX90509.1"/>
    </source>
</evidence>
<evidence type="ECO:0000256" key="4">
    <source>
        <dbReference type="RuleBase" id="RU000535"/>
    </source>
</evidence>
<dbReference type="AlphaFoldDB" id="A0A0D6XP00"/>
<dbReference type="PANTHER" id="PTHR10772">
    <property type="entry name" value="10 KDA HEAT SHOCK PROTEIN"/>
    <property type="match status" value="1"/>
</dbReference>
<gene>
    <name evidence="3 6" type="primary">groES</name>
    <name evidence="3" type="synonym">groS</name>
    <name evidence="6" type="ORF">NCTC13832_01704</name>
    <name evidence="5" type="ORF">TP70_07405</name>
</gene>
<protein>
    <recommendedName>
        <fullName evidence="3">Co-chaperonin GroES</fullName>
    </recommendedName>
    <alternativeName>
        <fullName evidence="3">10 kDa chaperonin</fullName>
    </alternativeName>
    <alternativeName>
        <fullName evidence="3">Chaperonin-10</fullName>
        <shortName evidence="3">Cpn10</shortName>
    </alternativeName>
</protein>
<comment type="subunit">
    <text evidence="3">Heptamer of 7 subunits arranged in a ring. Interacts with the chaperonin GroEL.</text>
</comment>
<proteinExistence type="inferred from homology"/>
<dbReference type="HAMAP" id="MF_00580">
    <property type="entry name" value="CH10"/>
    <property type="match status" value="1"/>
</dbReference>
<evidence type="ECO:0000256" key="2">
    <source>
        <dbReference type="ARBA" id="ARBA00023186"/>
    </source>
</evidence>
<dbReference type="NCBIfam" id="NF001532">
    <property type="entry name" value="PRK00364.2-3"/>
    <property type="match status" value="1"/>
</dbReference>
<accession>A0A0D6XP00</accession>
<evidence type="ECO:0000313" key="8">
    <source>
        <dbReference type="Proteomes" id="UP000254100"/>
    </source>
</evidence>
<dbReference type="Pfam" id="PF00166">
    <property type="entry name" value="Cpn10"/>
    <property type="match status" value="1"/>
</dbReference>
<dbReference type="GO" id="GO:0005524">
    <property type="term" value="F:ATP binding"/>
    <property type="evidence" value="ECO:0007669"/>
    <property type="project" value="InterPro"/>
</dbReference>
<dbReference type="SUPFAM" id="SSF50129">
    <property type="entry name" value="GroES-like"/>
    <property type="match status" value="1"/>
</dbReference>
<reference evidence="5 7" key="1">
    <citation type="submission" date="2015-01" db="EMBL/GenBank/DDBJ databases">
        <authorList>
            <person name="Guo J."/>
        </authorList>
    </citation>
    <scope>NUCLEOTIDE SEQUENCE [LARGE SCALE GENOMIC DNA]</scope>
    <source>
        <strain evidence="5 7">DSM 22147</strain>
    </source>
</reference>
<dbReference type="GO" id="GO:0005737">
    <property type="term" value="C:cytoplasm"/>
    <property type="evidence" value="ECO:0007669"/>
    <property type="project" value="UniProtKB-SubCell"/>
</dbReference>
<evidence type="ECO:0000256" key="1">
    <source>
        <dbReference type="ARBA" id="ARBA00006975"/>
    </source>
</evidence>
<dbReference type="Proteomes" id="UP000254100">
    <property type="component" value="Unassembled WGS sequence"/>
</dbReference>
<dbReference type="Proteomes" id="UP000032366">
    <property type="component" value="Unassembled WGS sequence"/>
</dbReference>
<dbReference type="NCBIfam" id="NF001531">
    <property type="entry name" value="PRK00364.2-2"/>
    <property type="match status" value="1"/>
</dbReference>
<dbReference type="Gene3D" id="2.30.33.40">
    <property type="entry name" value="GroES chaperonin"/>
    <property type="match status" value="1"/>
</dbReference>
<dbReference type="EMBL" id="JXWY01000042">
    <property type="protein sequence ID" value="KIX90509.1"/>
    <property type="molecule type" value="Genomic_DNA"/>
</dbReference>
<dbReference type="FunFam" id="2.30.33.40:FF:000001">
    <property type="entry name" value="10 kDa chaperonin"/>
    <property type="match status" value="1"/>
</dbReference>
<dbReference type="PANTHER" id="PTHR10772:SF58">
    <property type="entry name" value="CO-CHAPERONIN GROES"/>
    <property type="match status" value="1"/>
</dbReference>
<evidence type="ECO:0000313" key="7">
    <source>
        <dbReference type="Proteomes" id="UP000032366"/>
    </source>
</evidence>
<dbReference type="InterPro" id="IPR011032">
    <property type="entry name" value="GroES-like_sf"/>
</dbReference>
<dbReference type="SMART" id="SM00883">
    <property type="entry name" value="Cpn10"/>
    <property type="match status" value="1"/>
</dbReference>
<comment type="function">
    <text evidence="3 4">Together with the chaperonin GroEL, plays an essential role in assisting protein folding. The GroEL-GroES system forms a nano-cage that allows encapsulation of the non-native substrate proteins and provides a physical environment optimized to promote and accelerate protein folding. GroES binds to the apical surface of the GroEL ring, thereby capping the opening of the GroEL channel.</text>
</comment>
<dbReference type="InterPro" id="IPR020818">
    <property type="entry name" value="Chaperonin_GroES"/>
</dbReference>
<name>A0A0D6XP00_9STAP</name>
<dbReference type="InterPro" id="IPR037124">
    <property type="entry name" value="Chaperonin_GroES_sf"/>
</dbReference>
<dbReference type="GO" id="GO:0051082">
    <property type="term" value="F:unfolded protein binding"/>
    <property type="evidence" value="ECO:0007669"/>
    <property type="project" value="TreeGrafter"/>
</dbReference>
<dbReference type="EMBL" id="UHDT01000001">
    <property type="protein sequence ID" value="SUM57974.1"/>
    <property type="molecule type" value="Genomic_DNA"/>
</dbReference>
<keyword evidence="7" id="KW-1185">Reference proteome</keyword>
<dbReference type="CDD" id="cd00320">
    <property type="entry name" value="cpn10"/>
    <property type="match status" value="1"/>
</dbReference>
<dbReference type="NCBIfam" id="NF001534">
    <property type="entry name" value="PRK00364.2-5"/>
    <property type="match status" value="1"/>
</dbReference>
<organism evidence="6 8">
    <name type="scientific">Staphylococcus microti</name>
    <dbReference type="NCBI Taxonomy" id="569857"/>
    <lineage>
        <taxon>Bacteria</taxon>
        <taxon>Bacillati</taxon>
        <taxon>Bacillota</taxon>
        <taxon>Bacilli</taxon>
        <taxon>Bacillales</taxon>
        <taxon>Staphylococcaceae</taxon>
        <taxon>Staphylococcus</taxon>
    </lineage>
</organism>
<dbReference type="STRING" id="569857.TP70_07405"/>
<dbReference type="PRINTS" id="PR00297">
    <property type="entry name" value="CHAPERONIN10"/>
</dbReference>